<comment type="similarity">
    <text evidence="12">Belongs to the UbiA prenyltransferase family. DGGGP synthase subfamily.</text>
</comment>
<evidence type="ECO:0000256" key="1">
    <source>
        <dbReference type="ARBA" id="ARBA00004651"/>
    </source>
</evidence>
<dbReference type="UniPathway" id="UPA00940"/>
<dbReference type="KEGG" id="pya:PYCH_00590"/>
<dbReference type="PANTHER" id="PTHR42723">
    <property type="entry name" value="CHLOROPHYLL SYNTHASE"/>
    <property type="match status" value="1"/>
</dbReference>
<evidence type="ECO:0000256" key="3">
    <source>
        <dbReference type="ARBA" id="ARBA00022516"/>
    </source>
</evidence>
<comment type="pathway">
    <text evidence="12">Membrane lipid metabolism; glycerophospholipid metabolism.</text>
</comment>
<name>F8AFG5_PYRYC</name>
<dbReference type="STRING" id="529709.PYCH_00590"/>
<dbReference type="InterPro" id="IPR023547">
    <property type="entry name" value="DGGGP_synth"/>
</dbReference>
<organism evidence="13 14">
    <name type="scientific">Pyrococcus yayanosii (strain CH1 / JCM 16557)</name>
    <dbReference type="NCBI Taxonomy" id="529709"/>
    <lineage>
        <taxon>Archaea</taxon>
        <taxon>Methanobacteriati</taxon>
        <taxon>Methanobacteriota</taxon>
        <taxon>Thermococci</taxon>
        <taxon>Thermococcales</taxon>
        <taxon>Thermococcaceae</taxon>
        <taxon>Pyrococcus</taxon>
    </lineage>
</organism>
<dbReference type="EC" id="2.5.1.42" evidence="12"/>
<dbReference type="EMBL" id="CP002779">
    <property type="protein sequence ID" value="AEH23772.1"/>
    <property type="molecule type" value="Genomic_DNA"/>
</dbReference>
<feature type="transmembrane region" description="Helical" evidence="12">
    <location>
        <begin position="99"/>
        <end position="116"/>
    </location>
</feature>
<keyword evidence="6 12" id="KW-0460">Magnesium</keyword>
<keyword evidence="3 12" id="KW-0444">Lipid biosynthesis</keyword>
<dbReference type="HOGENOM" id="CLU_073311_1_1_2"/>
<dbReference type="Proteomes" id="UP000008386">
    <property type="component" value="Chromosome"/>
</dbReference>
<comment type="subcellular location">
    <subcellularLocation>
        <location evidence="1 12">Cell membrane</location>
        <topology evidence="1 12">Multi-pass membrane protein</topology>
    </subcellularLocation>
</comment>
<dbReference type="AlphaFoldDB" id="F8AFG5"/>
<evidence type="ECO:0000256" key="10">
    <source>
        <dbReference type="ARBA" id="ARBA00023209"/>
    </source>
</evidence>
<dbReference type="GO" id="GO:0047295">
    <property type="term" value="F:geranylgeranylglycerol-phosphate geranylgeranyltransferase activity"/>
    <property type="evidence" value="ECO:0007669"/>
    <property type="project" value="UniProtKB-UniRule"/>
</dbReference>
<dbReference type="Gene3D" id="1.10.357.140">
    <property type="entry name" value="UbiA prenyltransferase"/>
    <property type="match status" value="1"/>
</dbReference>
<accession>F8AFG5</accession>
<dbReference type="HAMAP" id="MF_01286">
    <property type="entry name" value="DGGGP_synth"/>
    <property type="match status" value="1"/>
</dbReference>
<keyword evidence="8 12" id="KW-0443">Lipid metabolism</keyword>
<dbReference type="Pfam" id="PF01040">
    <property type="entry name" value="UbiA"/>
    <property type="match status" value="1"/>
</dbReference>
<sequence length="297" mass="32097">MVKLFKPLRGLPQGKLMETRALLEIIRPHNCLLAGLVGVLGALVAYEGVPPIDRLLIVFLVVFLGCAGGNTVNDYFDYEIDMINRPNRPLPRGALSRRLALYYSLLLYALGLSFAYFLGFKAFIFAFSAYTLTFIYAWKLKPLPFVGNVAVALLTGATPIYGALGVGRIGLAGYLAICAFLVNVAREIMKDIEDVEGDKRLGARTLPIVSSPKKAAEIASLFGFLTVLASLLPIRAGIGLGYLPMILVDGMILKASIDMLKEPRPEVAGRAQRALKLATFIAVVSFLFGAITKGVGI</sequence>
<dbReference type="InterPro" id="IPR050475">
    <property type="entry name" value="Prenyltransferase_related"/>
</dbReference>
<reference evidence="13 14" key="1">
    <citation type="journal article" date="2011" name="J. Bacteriol.">
        <title>Complete genome sequence of the obligate piezophilic hyperthermophilic archaeon Pyrococcus yayanosii CH1.</title>
        <authorList>
            <person name="Jun X."/>
            <person name="Lupeng L."/>
            <person name="Minjuan X."/>
            <person name="Oger P."/>
            <person name="Fengping W."/>
            <person name="Jebbar M."/>
            <person name="Xiang X."/>
        </authorList>
    </citation>
    <scope>NUCLEOTIDE SEQUENCE [LARGE SCALE GENOMIC DNA]</scope>
    <source>
        <strain evidence="14">CH1 / JCM 16557</strain>
    </source>
</reference>
<dbReference type="eggNOG" id="arCOG00476">
    <property type="taxonomic scope" value="Archaea"/>
</dbReference>
<evidence type="ECO:0000256" key="11">
    <source>
        <dbReference type="ARBA" id="ARBA00023264"/>
    </source>
</evidence>
<dbReference type="InterPro" id="IPR044878">
    <property type="entry name" value="UbiA_sf"/>
</dbReference>
<keyword evidence="10 12" id="KW-0594">Phospholipid biosynthesis</keyword>
<comment type="function">
    <text evidence="12">Prenyltransferase that catalyzes the transfer of the geranylgeranyl moiety of geranylgeranyl diphosphate (GGPP) to the C2 hydroxyl of (S)-3-O-geranylgeranylglyceryl phosphate (GGGP). This reaction is the second ether-bond-formation step in the biosynthesis of archaeal membrane lipids.</text>
</comment>
<dbReference type="InterPro" id="IPR000537">
    <property type="entry name" value="UbiA_prenyltransferase"/>
</dbReference>
<keyword evidence="4 12" id="KW-0808">Transferase</keyword>
<comment type="cofactor">
    <cofactor evidence="12">
        <name>Mg(2+)</name>
        <dbReference type="ChEBI" id="CHEBI:18420"/>
    </cofactor>
</comment>
<feature type="transmembrane region" description="Helical" evidence="12">
    <location>
        <begin position="30"/>
        <end position="49"/>
    </location>
</feature>
<dbReference type="GO" id="GO:0005886">
    <property type="term" value="C:plasma membrane"/>
    <property type="evidence" value="ECO:0007669"/>
    <property type="project" value="UniProtKB-SubCell"/>
</dbReference>
<feature type="transmembrane region" description="Helical" evidence="12">
    <location>
        <begin position="55"/>
        <end position="78"/>
    </location>
</feature>
<dbReference type="NCBIfam" id="NF009522">
    <property type="entry name" value="PRK12883.1"/>
    <property type="match status" value="1"/>
</dbReference>
<dbReference type="GO" id="GO:0000287">
    <property type="term" value="F:magnesium ion binding"/>
    <property type="evidence" value="ECO:0007669"/>
    <property type="project" value="UniProtKB-UniRule"/>
</dbReference>
<proteinExistence type="inferred from homology"/>
<evidence type="ECO:0000256" key="7">
    <source>
        <dbReference type="ARBA" id="ARBA00022989"/>
    </source>
</evidence>
<feature type="transmembrane region" description="Helical" evidence="12">
    <location>
        <begin position="240"/>
        <end position="257"/>
    </location>
</feature>
<dbReference type="GO" id="GO:0046474">
    <property type="term" value="P:glycerophospholipid biosynthetic process"/>
    <property type="evidence" value="ECO:0007669"/>
    <property type="project" value="UniProtKB-UniRule"/>
</dbReference>
<keyword evidence="5 12" id="KW-0812">Transmembrane</keyword>
<evidence type="ECO:0000256" key="12">
    <source>
        <dbReference type="HAMAP-Rule" id="MF_01286"/>
    </source>
</evidence>
<evidence type="ECO:0000313" key="13">
    <source>
        <dbReference type="EMBL" id="AEH23772.1"/>
    </source>
</evidence>
<keyword evidence="14" id="KW-1185">Reference proteome</keyword>
<evidence type="ECO:0000256" key="2">
    <source>
        <dbReference type="ARBA" id="ARBA00022475"/>
    </source>
</evidence>
<keyword evidence="7 12" id="KW-1133">Transmembrane helix</keyword>
<evidence type="ECO:0000256" key="6">
    <source>
        <dbReference type="ARBA" id="ARBA00022842"/>
    </source>
</evidence>
<feature type="transmembrane region" description="Helical" evidence="12">
    <location>
        <begin position="145"/>
        <end position="163"/>
    </location>
</feature>
<dbReference type="CDD" id="cd13961">
    <property type="entry name" value="PT_UbiA_DGGGPS"/>
    <property type="match status" value="1"/>
</dbReference>
<dbReference type="PANTHER" id="PTHR42723:SF1">
    <property type="entry name" value="CHLOROPHYLL SYNTHASE, CHLOROPLASTIC"/>
    <property type="match status" value="1"/>
</dbReference>
<protein>
    <recommendedName>
        <fullName evidence="12">Digeranylgeranylglyceryl phosphate synthase</fullName>
        <shortName evidence="12">DGGGP synthase</shortName>
        <shortName evidence="12">DGGGPS</shortName>
        <ecNumber evidence="12">2.5.1.42</ecNumber>
    </recommendedName>
    <alternativeName>
        <fullName evidence="12">(S)-2,3-di-O-geranylgeranylglyceryl phosphate synthase</fullName>
    </alternativeName>
    <alternativeName>
        <fullName evidence="12">Geranylgeranylglycerol-phosphate geranylgeranyltransferase</fullName>
    </alternativeName>
</protein>
<dbReference type="Gene3D" id="1.20.120.1780">
    <property type="entry name" value="UbiA prenyltransferase"/>
    <property type="match status" value="1"/>
</dbReference>
<evidence type="ECO:0000256" key="4">
    <source>
        <dbReference type="ARBA" id="ARBA00022679"/>
    </source>
</evidence>
<keyword evidence="11 12" id="KW-1208">Phospholipid metabolism</keyword>
<evidence type="ECO:0000256" key="9">
    <source>
        <dbReference type="ARBA" id="ARBA00023136"/>
    </source>
</evidence>
<keyword evidence="9 12" id="KW-0472">Membrane</keyword>
<evidence type="ECO:0000313" key="14">
    <source>
        <dbReference type="Proteomes" id="UP000008386"/>
    </source>
</evidence>
<keyword evidence="2 12" id="KW-1003">Cell membrane</keyword>
<feature type="transmembrane region" description="Helical" evidence="12">
    <location>
        <begin position="169"/>
        <end position="185"/>
    </location>
</feature>
<feature type="transmembrane region" description="Helical" evidence="12">
    <location>
        <begin position="277"/>
        <end position="296"/>
    </location>
</feature>
<gene>
    <name evidence="13" type="ordered locus">PYCH_00590</name>
</gene>
<comment type="catalytic activity">
    <reaction evidence="12">
        <text>sn-3-O-(geranylgeranyl)glycerol 1-phosphate + (2E,6E,10E)-geranylgeranyl diphosphate = 2,3-bis-O-(geranylgeranyl)-sn-glycerol 1-phosphate + diphosphate</text>
        <dbReference type="Rhea" id="RHEA:18109"/>
        <dbReference type="ChEBI" id="CHEBI:33019"/>
        <dbReference type="ChEBI" id="CHEBI:57677"/>
        <dbReference type="ChEBI" id="CHEBI:58756"/>
        <dbReference type="ChEBI" id="CHEBI:58837"/>
        <dbReference type="EC" id="2.5.1.42"/>
    </reaction>
</comment>
<evidence type="ECO:0000256" key="5">
    <source>
        <dbReference type="ARBA" id="ARBA00022692"/>
    </source>
</evidence>
<evidence type="ECO:0000256" key="8">
    <source>
        <dbReference type="ARBA" id="ARBA00023098"/>
    </source>
</evidence>